<sequence length="678" mass="77716">MKVLDFPLVKITISFILGILVCYFWQPSILLATTALGLGIFLISILYFLSKKSKKANILFGISINYLSFCVGITTLLINTDSLQQSNYTHYEKAFKSEHYVTLTLREKIKSNDYSDRYIAIVNSINQKKYSGRIIINVQKDSLPNLLIIGNKIKVKTILHHNSPSKNPNQFDYSKYLANKQIYAQIYTSKAAININKKIKKDIWFYASRLNTRIIRNLEKANFNKVEMDVAMALILGQQQEISADIIKDYQYSGATHVLSVSGLHVGFIMIFILFILKPIPNTKKGSFTKLVVIIISLALFGIVSGLSPPVLRSVVMFSFIAIGNHLHRSTNTYHTLLVSVLLILLFEPYFLFDVGFQLSYIALFSIVWIQPLFKNIWTPKNKIINYLWEALTVSFAAQIGTFPICLYYFHQFPGLFFVTNILILPVLSFIMIAGIIVMVISVFQSCPLFIVQIFEKSIYFLNLIIHYVASFDSFVIINICFNSYYLFTFSLVTITVIIWFKKPSFGKLIAFLFTLILLQISFVYTKKETENQRELIVFNTAKKTIITKRTGQNVSIFTNDSLLKKETKNNITDAYLVGNFATLKEIKTVRNLLFFNGKKILLIDSTGIYEDKIQPDIIILTQSPRINLDRILQKLKPKIVVADATNSNSMQKYWRTSCLIKNIPFHATREKGYYTLN</sequence>
<reference evidence="9 12" key="1">
    <citation type="submission" date="2016-11" db="EMBL/GenBank/DDBJ databases">
        <title>Whole genomes of Flavobacteriaceae.</title>
        <authorList>
            <person name="Stine C."/>
            <person name="Li C."/>
            <person name="Tadesse D."/>
        </authorList>
    </citation>
    <scope>NUCLEOTIDE SEQUENCE [LARGE SCALE GENOMIC DNA]</scope>
    <source>
        <strain evidence="9 12">ATCC 19366</strain>
    </source>
</reference>
<evidence type="ECO:0000256" key="4">
    <source>
        <dbReference type="ARBA" id="ARBA00022989"/>
    </source>
</evidence>
<evidence type="ECO:0000313" key="10">
    <source>
        <dbReference type="EMBL" id="SHM12236.1"/>
    </source>
</evidence>
<keyword evidence="4 6" id="KW-1133">Transmembrane helix</keyword>
<feature type="transmembrane region" description="Helical" evidence="6">
    <location>
        <begin position="288"/>
        <end position="305"/>
    </location>
</feature>
<dbReference type="AlphaFoldDB" id="A0AB36P250"/>
<feature type="transmembrane region" description="Helical" evidence="6">
    <location>
        <begin position="32"/>
        <end position="49"/>
    </location>
</feature>
<dbReference type="NCBIfam" id="TIGR00360">
    <property type="entry name" value="ComEC_N-term"/>
    <property type="match status" value="1"/>
</dbReference>
<feature type="transmembrane region" description="Helical" evidence="6">
    <location>
        <begin position="422"/>
        <end position="452"/>
    </location>
</feature>
<comment type="caution">
    <text evidence="9">The sequence shown here is derived from an EMBL/GenBank/DDBJ whole genome shotgun (WGS) entry which is preliminary data.</text>
</comment>
<evidence type="ECO:0000259" key="7">
    <source>
        <dbReference type="Pfam" id="PF03772"/>
    </source>
</evidence>
<dbReference type="PANTHER" id="PTHR30619">
    <property type="entry name" value="DNA INTERNALIZATION/COMPETENCE PROTEIN COMEC/REC2"/>
    <property type="match status" value="1"/>
</dbReference>
<dbReference type="InterPro" id="IPR025405">
    <property type="entry name" value="DUF4131"/>
</dbReference>
<evidence type="ECO:0000256" key="1">
    <source>
        <dbReference type="ARBA" id="ARBA00004651"/>
    </source>
</evidence>
<dbReference type="EMBL" id="MUHB01000007">
    <property type="protein sequence ID" value="OXB05808.1"/>
    <property type="molecule type" value="Genomic_DNA"/>
</dbReference>
<dbReference type="EMBL" id="FRBX01000002">
    <property type="protein sequence ID" value="SHM12236.1"/>
    <property type="molecule type" value="Genomic_DNA"/>
</dbReference>
<evidence type="ECO:0000256" key="3">
    <source>
        <dbReference type="ARBA" id="ARBA00022692"/>
    </source>
</evidence>
<organism evidence="9 12">
    <name type="scientific">Flavobacterium pectinovorum</name>
    <dbReference type="NCBI Taxonomy" id="29533"/>
    <lineage>
        <taxon>Bacteria</taxon>
        <taxon>Pseudomonadati</taxon>
        <taxon>Bacteroidota</taxon>
        <taxon>Flavobacteriia</taxon>
        <taxon>Flavobacteriales</taxon>
        <taxon>Flavobacteriaceae</taxon>
        <taxon>Flavobacterium</taxon>
    </lineage>
</organism>
<keyword evidence="3 6" id="KW-0812">Transmembrane</keyword>
<feature type="transmembrane region" description="Helical" evidence="6">
    <location>
        <begin position="258"/>
        <end position="276"/>
    </location>
</feature>
<evidence type="ECO:0000313" key="12">
    <source>
        <dbReference type="Proteomes" id="UP000198431"/>
    </source>
</evidence>
<keyword evidence="5 6" id="KW-0472">Membrane</keyword>
<evidence type="ECO:0000256" key="5">
    <source>
        <dbReference type="ARBA" id="ARBA00023136"/>
    </source>
</evidence>
<dbReference type="Proteomes" id="UP000198431">
    <property type="component" value="Unassembled WGS sequence"/>
</dbReference>
<evidence type="ECO:0000259" key="8">
    <source>
        <dbReference type="Pfam" id="PF13567"/>
    </source>
</evidence>
<feature type="transmembrane region" description="Helical" evidence="6">
    <location>
        <begin position="359"/>
        <end position="378"/>
    </location>
</feature>
<feature type="transmembrane region" description="Helical" evidence="6">
    <location>
        <begin position="56"/>
        <end position="78"/>
    </location>
</feature>
<dbReference type="GO" id="GO:0005886">
    <property type="term" value="C:plasma membrane"/>
    <property type="evidence" value="ECO:0007669"/>
    <property type="project" value="UniProtKB-SubCell"/>
</dbReference>
<feature type="transmembrane region" description="Helical" evidence="6">
    <location>
        <begin position="509"/>
        <end position="526"/>
    </location>
</feature>
<feature type="domain" description="ComEC/Rec2-related protein" evidence="7">
    <location>
        <begin position="234"/>
        <end position="502"/>
    </location>
</feature>
<comment type="subcellular location">
    <subcellularLocation>
        <location evidence="1">Cell membrane</location>
        <topology evidence="1">Multi-pass membrane protein</topology>
    </subcellularLocation>
</comment>
<feature type="transmembrane region" description="Helical" evidence="6">
    <location>
        <begin position="459"/>
        <end position="478"/>
    </location>
</feature>
<evidence type="ECO:0000313" key="9">
    <source>
        <dbReference type="EMBL" id="OXB05808.1"/>
    </source>
</evidence>
<reference evidence="10 11" key="2">
    <citation type="submission" date="2016-11" db="EMBL/GenBank/DDBJ databases">
        <authorList>
            <person name="Varghese N."/>
            <person name="Submissions S."/>
        </authorList>
    </citation>
    <scope>NUCLEOTIDE SEQUENCE [LARGE SCALE GENOMIC DNA]</scope>
    <source>
        <strain evidence="10 11">DSM 6368</strain>
    </source>
</reference>
<feature type="transmembrane region" description="Helical" evidence="6">
    <location>
        <begin position="387"/>
        <end position="410"/>
    </location>
</feature>
<evidence type="ECO:0000313" key="11">
    <source>
        <dbReference type="Proteomes" id="UP000184216"/>
    </source>
</evidence>
<dbReference type="Pfam" id="PF03772">
    <property type="entry name" value="Competence"/>
    <property type="match status" value="1"/>
</dbReference>
<evidence type="ECO:0000256" key="2">
    <source>
        <dbReference type="ARBA" id="ARBA00022475"/>
    </source>
</evidence>
<protein>
    <submittedName>
        <fullName evidence="9">Competence protein ComEC</fullName>
    </submittedName>
</protein>
<dbReference type="InterPro" id="IPR004477">
    <property type="entry name" value="ComEC_N"/>
</dbReference>
<dbReference type="Pfam" id="PF13567">
    <property type="entry name" value="DUF4131"/>
    <property type="match status" value="1"/>
</dbReference>
<keyword evidence="11" id="KW-1185">Reference proteome</keyword>
<dbReference type="PANTHER" id="PTHR30619:SF1">
    <property type="entry name" value="RECOMBINATION PROTEIN 2"/>
    <property type="match status" value="1"/>
</dbReference>
<feature type="domain" description="DUF4131" evidence="8">
    <location>
        <begin position="31"/>
        <end position="191"/>
    </location>
</feature>
<gene>
    <name evidence="9" type="ORF">B0A72_07305</name>
    <name evidence="10" type="ORF">SAMN05444387_1974</name>
</gene>
<feature type="transmembrane region" description="Helical" evidence="6">
    <location>
        <begin position="484"/>
        <end position="502"/>
    </location>
</feature>
<dbReference type="InterPro" id="IPR052159">
    <property type="entry name" value="Competence_DNA_uptake"/>
</dbReference>
<keyword evidence="2" id="KW-1003">Cell membrane</keyword>
<evidence type="ECO:0000256" key="6">
    <source>
        <dbReference type="SAM" id="Phobius"/>
    </source>
</evidence>
<feature type="transmembrane region" description="Helical" evidence="6">
    <location>
        <begin position="7"/>
        <end position="26"/>
    </location>
</feature>
<dbReference type="RefSeq" id="WP_073394833.1">
    <property type="nucleotide sequence ID" value="NZ_FRBX01000002.1"/>
</dbReference>
<proteinExistence type="predicted"/>
<dbReference type="Proteomes" id="UP000184216">
    <property type="component" value="Unassembled WGS sequence"/>
</dbReference>
<accession>A0AB36P250</accession>
<name>A0AB36P250_9FLAO</name>
<feature type="transmembrane region" description="Helical" evidence="6">
    <location>
        <begin position="334"/>
        <end position="353"/>
    </location>
</feature>